<evidence type="ECO:0000256" key="5">
    <source>
        <dbReference type="ARBA" id="ARBA00022792"/>
    </source>
</evidence>
<keyword evidence="9" id="KW-0496">Mitochondrion</keyword>
<dbReference type="EMBL" id="MU150244">
    <property type="protein sequence ID" value="KAF9465915.1"/>
    <property type="molecule type" value="Genomic_DNA"/>
</dbReference>
<dbReference type="InterPro" id="IPR003959">
    <property type="entry name" value="ATPase_AAA_core"/>
</dbReference>
<evidence type="ECO:0000256" key="8">
    <source>
        <dbReference type="ARBA" id="ARBA00022989"/>
    </source>
</evidence>
<dbReference type="SMART" id="SM00382">
    <property type="entry name" value="AAA"/>
    <property type="match status" value="1"/>
</dbReference>
<dbReference type="AlphaFoldDB" id="A0A9P5YC08"/>
<keyword evidence="10" id="KW-0472">Membrane</keyword>
<dbReference type="GO" id="GO:0005743">
    <property type="term" value="C:mitochondrial inner membrane"/>
    <property type="evidence" value="ECO:0007669"/>
    <property type="project" value="UniProtKB-SubCell"/>
</dbReference>
<keyword evidence="3" id="KW-0812">Transmembrane</keyword>
<dbReference type="Pfam" id="PF25426">
    <property type="entry name" value="AAA_lid_BCS1"/>
    <property type="match status" value="1"/>
</dbReference>
<evidence type="ECO:0000256" key="13">
    <source>
        <dbReference type="SAM" id="MobiDB-lite"/>
    </source>
</evidence>
<dbReference type="InterPro" id="IPR003960">
    <property type="entry name" value="ATPase_AAA_CS"/>
</dbReference>
<evidence type="ECO:0000256" key="1">
    <source>
        <dbReference type="ARBA" id="ARBA00004434"/>
    </source>
</evidence>
<dbReference type="InterPro" id="IPR050747">
    <property type="entry name" value="Mitochondrial_chaperone_BCS1"/>
</dbReference>
<evidence type="ECO:0000256" key="14">
    <source>
        <dbReference type="SAM" id="SignalP"/>
    </source>
</evidence>
<keyword evidence="8" id="KW-1133">Transmembrane helix</keyword>
<dbReference type="Gene3D" id="3.40.50.300">
    <property type="entry name" value="P-loop containing nucleotide triphosphate hydrolases"/>
    <property type="match status" value="1"/>
</dbReference>
<evidence type="ECO:0000259" key="15">
    <source>
        <dbReference type="SMART" id="SM00382"/>
    </source>
</evidence>
<dbReference type="PROSITE" id="PS00674">
    <property type="entry name" value="AAA"/>
    <property type="match status" value="1"/>
</dbReference>
<dbReference type="InterPro" id="IPR057495">
    <property type="entry name" value="AAA_lid_BCS1"/>
</dbReference>
<feature type="compositionally biased region" description="Polar residues" evidence="13">
    <location>
        <begin position="274"/>
        <end position="286"/>
    </location>
</feature>
<dbReference type="InterPro" id="IPR014851">
    <property type="entry name" value="BCS1_N"/>
</dbReference>
<evidence type="ECO:0000256" key="12">
    <source>
        <dbReference type="RuleBase" id="RU003651"/>
    </source>
</evidence>
<keyword evidence="6 17" id="KW-0378">Hydrolase</keyword>
<sequence length="520" mass="57623">MGTTSLLDLFLLVPRLIKEILATQPSWKRTRDVQITTRSFGGNSPAVELDGEDDNANQVFKSPRKISYLPSASLTYSLWYKRRWMTITRVQQQSSLYGTKENTLYLQILTRDHNILKNLLQEARRLYVDGQVHNMCVYVSNSSNQWNHVACRAKRSMRSIVLDPGVKGLLLGDARDFLQSKTWYAERGIPFRRGYLLHGVPGSGKTSMIHCMAGELGLDVYIISLSRAGLDDSSLSELVNALPDRCVALMEDIDVAFTHAITRTEVPEPIPSDTAKNSPQGAQPASANKLSLSGLLNALDGVGAQEGRILFATTNKYSALDPALCRPGRMDLHVEFKNASKYQARELFSRFYLPTETTPLEDSNDEESIHSDFPSDDVFEKNSKYREGSPQLPLLAFTGNAHTGRPPKLSYEDITKLAQRFADAIPEREWSMASLQGYLMAYKTRPFEAADGVGTWMLKDRVAGEREMRGADSKAITAPVGLNPVSQGALLPRPDCTCETAGVGLSVVPKLLQAQNANVM</sequence>
<feature type="signal peptide" evidence="14">
    <location>
        <begin position="1"/>
        <end position="22"/>
    </location>
</feature>
<dbReference type="SMART" id="SM01024">
    <property type="entry name" value="BCS1_N"/>
    <property type="match status" value="1"/>
</dbReference>
<evidence type="ECO:0000256" key="2">
    <source>
        <dbReference type="ARBA" id="ARBA00007448"/>
    </source>
</evidence>
<evidence type="ECO:0000256" key="9">
    <source>
        <dbReference type="ARBA" id="ARBA00023128"/>
    </source>
</evidence>
<comment type="similarity">
    <text evidence="2">Belongs to the AAA ATPase family. BCS1 subfamily.</text>
</comment>
<keyword evidence="18" id="KW-1185">Reference proteome</keyword>
<dbReference type="GO" id="GO:0016887">
    <property type="term" value="F:ATP hydrolysis activity"/>
    <property type="evidence" value="ECO:0007669"/>
    <property type="project" value="InterPro"/>
</dbReference>
<name>A0A9P5YC08_9AGAR</name>
<evidence type="ECO:0000256" key="11">
    <source>
        <dbReference type="ARBA" id="ARBA00048778"/>
    </source>
</evidence>
<proteinExistence type="inferred from homology"/>
<evidence type="ECO:0000259" key="16">
    <source>
        <dbReference type="SMART" id="SM01024"/>
    </source>
</evidence>
<comment type="subcellular location">
    <subcellularLocation>
        <location evidence="1">Mitochondrion inner membrane</location>
        <topology evidence="1">Single-pass membrane protein</topology>
    </subcellularLocation>
</comment>
<feature type="region of interest" description="Disordered" evidence="13">
    <location>
        <begin position="266"/>
        <end position="286"/>
    </location>
</feature>
<keyword evidence="14" id="KW-0732">Signal</keyword>
<comment type="caution">
    <text evidence="17">The sequence shown here is derived from an EMBL/GenBank/DDBJ whole genome shotgun (WGS) entry which is preliminary data.</text>
</comment>
<dbReference type="SUPFAM" id="SSF52540">
    <property type="entry name" value="P-loop containing nucleoside triphosphate hydrolases"/>
    <property type="match status" value="1"/>
</dbReference>
<protein>
    <submittedName>
        <fullName evidence="17">P-loop containing nucleoside triphosphate hydrolase protein</fullName>
    </submittedName>
</protein>
<evidence type="ECO:0000256" key="3">
    <source>
        <dbReference type="ARBA" id="ARBA00022692"/>
    </source>
</evidence>
<dbReference type="InterPro" id="IPR003593">
    <property type="entry name" value="AAA+_ATPase"/>
</dbReference>
<organism evidence="17 18">
    <name type="scientific">Collybia nuda</name>
    <dbReference type="NCBI Taxonomy" id="64659"/>
    <lineage>
        <taxon>Eukaryota</taxon>
        <taxon>Fungi</taxon>
        <taxon>Dikarya</taxon>
        <taxon>Basidiomycota</taxon>
        <taxon>Agaricomycotina</taxon>
        <taxon>Agaricomycetes</taxon>
        <taxon>Agaricomycetidae</taxon>
        <taxon>Agaricales</taxon>
        <taxon>Tricholomatineae</taxon>
        <taxon>Clitocybaceae</taxon>
        <taxon>Collybia</taxon>
    </lineage>
</organism>
<comment type="catalytic activity">
    <reaction evidence="11">
        <text>ATP + H2O = ADP + phosphate + H(+)</text>
        <dbReference type="Rhea" id="RHEA:13065"/>
        <dbReference type="ChEBI" id="CHEBI:15377"/>
        <dbReference type="ChEBI" id="CHEBI:15378"/>
        <dbReference type="ChEBI" id="CHEBI:30616"/>
        <dbReference type="ChEBI" id="CHEBI:43474"/>
        <dbReference type="ChEBI" id="CHEBI:456216"/>
    </reaction>
    <physiologicalReaction direction="left-to-right" evidence="11">
        <dbReference type="Rhea" id="RHEA:13066"/>
    </physiologicalReaction>
</comment>
<keyword evidence="7 12" id="KW-0067">ATP-binding</keyword>
<dbReference type="Proteomes" id="UP000807353">
    <property type="component" value="Unassembled WGS sequence"/>
</dbReference>
<dbReference type="GO" id="GO:0005524">
    <property type="term" value="F:ATP binding"/>
    <property type="evidence" value="ECO:0007669"/>
    <property type="project" value="UniProtKB-KW"/>
</dbReference>
<keyword evidence="4 12" id="KW-0547">Nucleotide-binding</keyword>
<feature type="domain" description="BCS1 N-terminal" evidence="16">
    <location>
        <begin position="4"/>
        <end position="160"/>
    </location>
</feature>
<reference evidence="17" key="1">
    <citation type="submission" date="2020-11" db="EMBL/GenBank/DDBJ databases">
        <authorList>
            <consortium name="DOE Joint Genome Institute"/>
            <person name="Ahrendt S."/>
            <person name="Riley R."/>
            <person name="Andreopoulos W."/>
            <person name="Labutti K."/>
            <person name="Pangilinan J."/>
            <person name="Ruiz-Duenas F.J."/>
            <person name="Barrasa J.M."/>
            <person name="Sanchez-Garcia M."/>
            <person name="Camarero S."/>
            <person name="Miyauchi S."/>
            <person name="Serrano A."/>
            <person name="Linde D."/>
            <person name="Babiker R."/>
            <person name="Drula E."/>
            <person name="Ayuso-Fernandez I."/>
            <person name="Pacheco R."/>
            <person name="Padilla G."/>
            <person name="Ferreira P."/>
            <person name="Barriuso J."/>
            <person name="Kellner H."/>
            <person name="Castanera R."/>
            <person name="Alfaro M."/>
            <person name="Ramirez L."/>
            <person name="Pisabarro A.G."/>
            <person name="Kuo A."/>
            <person name="Tritt A."/>
            <person name="Lipzen A."/>
            <person name="He G."/>
            <person name="Yan M."/>
            <person name="Ng V."/>
            <person name="Cullen D."/>
            <person name="Martin F."/>
            <person name="Rosso M.-N."/>
            <person name="Henrissat B."/>
            <person name="Hibbett D."/>
            <person name="Martinez A.T."/>
            <person name="Grigoriev I.V."/>
        </authorList>
    </citation>
    <scope>NUCLEOTIDE SEQUENCE</scope>
    <source>
        <strain evidence="17">CBS 247.69</strain>
    </source>
</reference>
<dbReference type="Pfam" id="PF08740">
    <property type="entry name" value="BCS1_N"/>
    <property type="match status" value="1"/>
</dbReference>
<feature type="chain" id="PRO_5040395318" evidence="14">
    <location>
        <begin position="23"/>
        <end position="520"/>
    </location>
</feature>
<dbReference type="InterPro" id="IPR027417">
    <property type="entry name" value="P-loop_NTPase"/>
</dbReference>
<evidence type="ECO:0000256" key="10">
    <source>
        <dbReference type="ARBA" id="ARBA00023136"/>
    </source>
</evidence>
<evidence type="ECO:0000256" key="6">
    <source>
        <dbReference type="ARBA" id="ARBA00022801"/>
    </source>
</evidence>
<gene>
    <name evidence="17" type="ORF">BDZ94DRAFT_1213804</name>
</gene>
<dbReference type="PANTHER" id="PTHR23070">
    <property type="entry name" value="BCS1 AAA-TYPE ATPASE"/>
    <property type="match status" value="1"/>
</dbReference>
<accession>A0A9P5YC08</accession>
<evidence type="ECO:0000313" key="17">
    <source>
        <dbReference type="EMBL" id="KAF9465915.1"/>
    </source>
</evidence>
<evidence type="ECO:0000256" key="4">
    <source>
        <dbReference type="ARBA" id="ARBA00022741"/>
    </source>
</evidence>
<feature type="domain" description="AAA+ ATPase" evidence="15">
    <location>
        <begin position="191"/>
        <end position="340"/>
    </location>
</feature>
<dbReference type="OrthoDB" id="10251412at2759"/>
<keyword evidence="5" id="KW-0999">Mitochondrion inner membrane</keyword>
<evidence type="ECO:0000256" key="7">
    <source>
        <dbReference type="ARBA" id="ARBA00022840"/>
    </source>
</evidence>
<evidence type="ECO:0000313" key="18">
    <source>
        <dbReference type="Proteomes" id="UP000807353"/>
    </source>
</evidence>
<dbReference type="Pfam" id="PF00004">
    <property type="entry name" value="AAA"/>
    <property type="match status" value="1"/>
</dbReference>